<reference evidence="2 3" key="1">
    <citation type="submission" date="2015-02" db="EMBL/GenBank/DDBJ databases">
        <title>Genome Sequence of Jannaschia aquimarina DSM28248, a member of the Roseobacter clade.</title>
        <authorList>
            <person name="Voget S."/>
            <person name="Daniel R."/>
        </authorList>
    </citation>
    <scope>NUCLEOTIDE SEQUENCE [LARGE SCALE GENOMIC DNA]</scope>
    <source>
        <strain evidence="2 3">GSW-M26</strain>
    </source>
</reference>
<protein>
    <submittedName>
        <fullName evidence="2">Uncharacterized protein</fullName>
    </submittedName>
</protein>
<keyword evidence="1" id="KW-0732">Signal</keyword>
<keyword evidence="3" id="KW-1185">Reference proteome</keyword>
<dbReference type="STRING" id="935700.jaqu_23630"/>
<dbReference type="AlphaFoldDB" id="A0A0D1EGQ0"/>
<evidence type="ECO:0000256" key="1">
    <source>
        <dbReference type="SAM" id="SignalP"/>
    </source>
</evidence>
<dbReference type="PATRIC" id="fig|935700.4.peg.2433"/>
<sequence length="29" mass="2908">MIKTIRAALCAALALSASAAMAETKVTVT</sequence>
<organism evidence="2 3">
    <name type="scientific">Jannaschia aquimarina</name>
    <dbReference type="NCBI Taxonomy" id="935700"/>
    <lineage>
        <taxon>Bacteria</taxon>
        <taxon>Pseudomonadati</taxon>
        <taxon>Pseudomonadota</taxon>
        <taxon>Alphaproteobacteria</taxon>
        <taxon>Rhodobacterales</taxon>
        <taxon>Roseobacteraceae</taxon>
        <taxon>Jannaschia</taxon>
    </lineage>
</organism>
<comment type="caution">
    <text evidence="2">The sequence shown here is derived from an EMBL/GenBank/DDBJ whole genome shotgun (WGS) entry which is preliminary data.</text>
</comment>
<feature type="signal peptide" evidence="1">
    <location>
        <begin position="1"/>
        <end position="22"/>
    </location>
</feature>
<evidence type="ECO:0000313" key="3">
    <source>
        <dbReference type="Proteomes" id="UP000032232"/>
    </source>
</evidence>
<dbReference type="EMBL" id="JYFE01000041">
    <property type="protein sequence ID" value="KIT16091.1"/>
    <property type="molecule type" value="Genomic_DNA"/>
</dbReference>
<gene>
    <name evidence="2" type="ORF">jaqu_23630</name>
</gene>
<evidence type="ECO:0000313" key="2">
    <source>
        <dbReference type="EMBL" id="KIT16091.1"/>
    </source>
</evidence>
<feature type="chain" id="PRO_5002240880" evidence="1">
    <location>
        <begin position="23"/>
        <end position="29"/>
    </location>
</feature>
<name>A0A0D1EGQ0_9RHOB</name>
<proteinExistence type="predicted"/>
<dbReference type="Proteomes" id="UP000032232">
    <property type="component" value="Unassembled WGS sequence"/>
</dbReference>
<accession>A0A0D1EGQ0</accession>